<dbReference type="EnsemblMetazoa" id="ISCW003115-RA">
    <property type="protein sequence ID" value="ISCW003115-PA"/>
    <property type="gene ID" value="ISCW003115"/>
</dbReference>
<name>B7PBE4_IXOSC</name>
<dbReference type="VEuPathDB" id="VectorBase:ISCW003115"/>
<evidence type="ECO:0000313" key="2">
    <source>
        <dbReference type="EnsemblMetazoa" id="ISCW003115-PA"/>
    </source>
</evidence>
<dbReference type="PaxDb" id="6945-B7PBE4"/>
<dbReference type="InParanoid" id="B7PBE4"/>
<evidence type="ECO:0000313" key="3">
    <source>
        <dbReference type="Proteomes" id="UP000001555"/>
    </source>
</evidence>
<dbReference type="HOGENOM" id="CLU_2280438_0_0_1"/>
<dbReference type="Proteomes" id="UP000001555">
    <property type="component" value="Unassembled WGS sequence"/>
</dbReference>
<gene>
    <name evidence="2" type="primary">8027372</name>
    <name evidence="1" type="ORF">IscW_ISCW003115</name>
</gene>
<dbReference type="EMBL" id="DS675666">
    <property type="protein sequence ID" value="EEC03916.1"/>
    <property type="molecule type" value="Genomic_DNA"/>
</dbReference>
<keyword evidence="3" id="KW-1185">Reference proteome</keyword>
<accession>B7PBE4</accession>
<sequence>MTVASLRSDKTYRTERAQACKESFYNQPSISHVTCHAHQLRERSTVTLATTSFKLFMTSLHQYCNVPPPSTYNLLGELCECLKTMQNSSTGAPGVLESSKKK</sequence>
<protein>
    <submittedName>
        <fullName evidence="1 2">Uncharacterized protein</fullName>
    </submittedName>
</protein>
<dbReference type="AlphaFoldDB" id="B7PBE4"/>
<dbReference type="OrthoDB" id="1893551at2759"/>
<dbReference type="KEGG" id="isc:8027372"/>
<dbReference type="EMBL" id="ABJB010776384">
    <property type="status" value="NOT_ANNOTATED_CDS"/>
    <property type="molecule type" value="Genomic_DNA"/>
</dbReference>
<proteinExistence type="predicted"/>
<reference evidence="1 3" key="1">
    <citation type="submission" date="2008-03" db="EMBL/GenBank/DDBJ databases">
        <title>Annotation of Ixodes scapularis.</title>
        <authorList>
            <consortium name="Ixodes scapularis Genome Project Consortium"/>
            <person name="Caler E."/>
            <person name="Hannick L.I."/>
            <person name="Bidwell S."/>
            <person name="Joardar V."/>
            <person name="Thiagarajan M."/>
            <person name="Amedeo P."/>
            <person name="Galinsky K.J."/>
            <person name="Schobel S."/>
            <person name="Inman J."/>
            <person name="Hostetler J."/>
            <person name="Miller J."/>
            <person name="Hammond M."/>
            <person name="Megy K."/>
            <person name="Lawson D."/>
            <person name="Kodira C."/>
            <person name="Sutton G."/>
            <person name="Meyer J."/>
            <person name="Hill C.A."/>
            <person name="Birren B."/>
            <person name="Nene V."/>
            <person name="Collins F."/>
            <person name="Alarcon-Chaidez F."/>
            <person name="Wikel S."/>
            <person name="Strausberg R."/>
        </authorList>
    </citation>
    <scope>NUCLEOTIDE SEQUENCE [LARGE SCALE GENOMIC DNA]</scope>
    <source>
        <strain evidence="3">Wikel</strain>
        <strain evidence="1">Wikel colony</strain>
    </source>
</reference>
<evidence type="ECO:0000313" key="1">
    <source>
        <dbReference type="EMBL" id="EEC03916.1"/>
    </source>
</evidence>
<dbReference type="VEuPathDB" id="VectorBase:ISCI003115"/>
<organism>
    <name type="scientific">Ixodes scapularis</name>
    <name type="common">Black-legged tick</name>
    <name type="synonym">Deer tick</name>
    <dbReference type="NCBI Taxonomy" id="6945"/>
    <lineage>
        <taxon>Eukaryota</taxon>
        <taxon>Metazoa</taxon>
        <taxon>Ecdysozoa</taxon>
        <taxon>Arthropoda</taxon>
        <taxon>Chelicerata</taxon>
        <taxon>Arachnida</taxon>
        <taxon>Acari</taxon>
        <taxon>Parasitiformes</taxon>
        <taxon>Ixodida</taxon>
        <taxon>Ixodoidea</taxon>
        <taxon>Ixodidae</taxon>
        <taxon>Ixodinae</taxon>
        <taxon>Ixodes</taxon>
    </lineage>
</organism>
<reference evidence="2" key="2">
    <citation type="submission" date="2020-05" db="UniProtKB">
        <authorList>
            <consortium name="EnsemblMetazoa"/>
        </authorList>
    </citation>
    <scope>IDENTIFICATION</scope>
    <source>
        <strain evidence="2">wikel</strain>
    </source>
</reference>